<evidence type="ECO:0000313" key="3">
    <source>
        <dbReference type="EMBL" id="RAP74932.1"/>
    </source>
</evidence>
<comment type="caution">
    <text evidence="3">The sequence shown here is derived from an EMBL/GenBank/DDBJ whole genome shotgun (WGS) entry which is preliminary data.</text>
</comment>
<dbReference type="Gene3D" id="3.40.50.300">
    <property type="entry name" value="P-loop containing nucleotide triphosphate hydrolases"/>
    <property type="match status" value="1"/>
</dbReference>
<dbReference type="SUPFAM" id="SSF56300">
    <property type="entry name" value="Metallo-dependent phosphatases"/>
    <property type="match status" value="1"/>
</dbReference>
<accession>A0A328TYU9</accession>
<dbReference type="RefSeq" id="WP_112883196.1">
    <property type="nucleotide sequence ID" value="NZ_QLUW01000003.1"/>
</dbReference>
<gene>
    <name evidence="3" type="ORF">DL346_16150</name>
</gene>
<dbReference type="OrthoDB" id="9807890at2"/>
<dbReference type="Proteomes" id="UP000249260">
    <property type="component" value="Unassembled WGS sequence"/>
</dbReference>
<dbReference type="InterPro" id="IPR027417">
    <property type="entry name" value="P-loop_NTPase"/>
</dbReference>
<feature type="domain" description="Calcineurin-like phosphoesterase" evidence="1">
    <location>
        <begin position="211"/>
        <end position="404"/>
    </location>
</feature>
<dbReference type="Gene3D" id="3.60.21.10">
    <property type="match status" value="1"/>
</dbReference>
<dbReference type="Pfam" id="PF00149">
    <property type="entry name" value="Metallophos"/>
    <property type="match status" value="1"/>
</dbReference>
<dbReference type="PANTHER" id="PTHR42850:SF4">
    <property type="entry name" value="ZINC-DEPENDENT ENDOPOLYPHOSPHATASE"/>
    <property type="match status" value="1"/>
</dbReference>
<reference evidence="3 4" key="1">
    <citation type="submission" date="2018-06" db="EMBL/GenBank/DDBJ databases">
        <title>Paenibacillus montanisoli sp. nov., isolated from mountain area soil.</title>
        <authorList>
            <person name="Wu M."/>
        </authorList>
    </citation>
    <scope>NUCLEOTIDE SEQUENCE [LARGE SCALE GENOMIC DNA]</scope>
    <source>
        <strain evidence="3 4">RA17</strain>
    </source>
</reference>
<keyword evidence="4" id="KW-1185">Reference proteome</keyword>
<dbReference type="Pfam" id="PF16542">
    <property type="entry name" value="PNKP_ligase"/>
    <property type="match status" value="1"/>
</dbReference>
<dbReference type="SUPFAM" id="SSF56091">
    <property type="entry name" value="DNA ligase/mRNA capping enzyme, catalytic domain"/>
    <property type="match status" value="1"/>
</dbReference>
<dbReference type="InterPro" id="IPR029052">
    <property type="entry name" value="Metallo-depent_PP-like"/>
</dbReference>
<evidence type="ECO:0000313" key="4">
    <source>
        <dbReference type="Proteomes" id="UP000249260"/>
    </source>
</evidence>
<dbReference type="InterPro" id="IPR050126">
    <property type="entry name" value="Ap4A_hydrolase"/>
</dbReference>
<dbReference type="InterPro" id="IPR032380">
    <property type="entry name" value="PNKP_ligase_dom"/>
</dbReference>
<proteinExistence type="predicted"/>
<dbReference type="PANTHER" id="PTHR42850">
    <property type="entry name" value="METALLOPHOSPHOESTERASE"/>
    <property type="match status" value="1"/>
</dbReference>
<name>A0A328TYU9_9BACL</name>
<organism evidence="3 4">
    <name type="scientific">Paenibacillus montanisoli</name>
    <dbReference type="NCBI Taxonomy" id="2081970"/>
    <lineage>
        <taxon>Bacteria</taxon>
        <taxon>Bacillati</taxon>
        <taxon>Bacillota</taxon>
        <taxon>Bacilli</taxon>
        <taxon>Bacillales</taxon>
        <taxon>Paenibacillaceae</taxon>
        <taxon>Paenibacillus</taxon>
    </lineage>
</organism>
<protein>
    <submittedName>
        <fullName evidence="3">Metallophosphoesterase</fullName>
    </submittedName>
</protein>
<sequence>MELVTKIHTIFMLIGSTECGKTTFAAEVLMPQLKFSDAVTNSRSNVQYISSDNLRQEVLGYAYDKYDNVMLEASGQAFHLLFEKLRMVTSYPINAEFVIVDTTGLAEDFRKRVREIAFENNYNLEVILFDYRNREDYYASDRSKKLITSHINRLKKDVLGALSREGYDNIHRIKAKDFYSVTERKANPDYRVVIENLADYQASMLPADQKYVIVGDVHESVDELRGLLRGYGYGLEEDKLTVTERVQRTKIILAGDWIDKGKRTKETIEFLYRNRENFLFVLGNHENFVDKYLQGDIQGVDDELLHTYFDSAEALRGDDGLRSKFTELVALSKPFFRFNGTSGSSFYVTHAPCRNKYIGKLDRNSVRRQRNFRIDRSAPLEPQLAFLAEEAVSNQPFHVFGHIAAKRAFRIKNKVHIDTGSVHGNGLTSVMISFKPFYKSHKSQPPVLIEELPVLFQEEKQVSLQDLGEDETRRLRYVSRNKVNFISGTMSPANKDEARNELESLRKGLDYFADRGLNEVVLQPKYMGSRCNVYLHRDISQCFAVSRRGYKINPGQVDLTGIYQQLLSKFGDYMKAHHAEMLILDGELLPWKALGEGLIEKQFKPIGRALETELAFLQQNGFEEAFGNMREAYAESGFRKDQHTMAKSALSEKYGDRIYQNFKYMNEILESYAPLAEHVDAYRIYKKQLELYAEDAELAYKPFALLKVVYENGDEMLPEWEASEMFRFLSDDAFLKIDLNDPASYEEAEAFFAKLTVENHMEGVVIKPEVYERGGIPYMKVRNGSYLSIIYGYDYRFPYKYKKLMKQKNIAQKLRTSANEYKLGQQMLAIKFAEITPDHQAYGAAAANLLYETAKEKEVDPRL</sequence>
<evidence type="ECO:0000259" key="2">
    <source>
        <dbReference type="Pfam" id="PF16542"/>
    </source>
</evidence>
<dbReference type="SUPFAM" id="SSF52540">
    <property type="entry name" value="P-loop containing nucleoside triphosphate hydrolases"/>
    <property type="match status" value="1"/>
</dbReference>
<dbReference type="GO" id="GO:0005737">
    <property type="term" value="C:cytoplasm"/>
    <property type="evidence" value="ECO:0007669"/>
    <property type="project" value="TreeGrafter"/>
</dbReference>
<dbReference type="GO" id="GO:0016791">
    <property type="term" value="F:phosphatase activity"/>
    <property type="evidence" value="ECO:0007669"/>
    <property type="project" value="TreeGrafter"/>
</dbReference>
<dbReference type="AlphaFoldDB" id="A0A328TYU9"/>
<dbReference type="Gene3D" id="3.30.470.30">
    <property type="entry name" value="DNA ligase/mRNA capping enzyme"/>
    <property type="match status" value="2"/>
</dbReference>
<feature type="domain" description="Polynucleotide kinase-phosphatase ligase" evidence="2">
    <location>
        <begin position="481"/>
        <end position="848"/>
    </location>
</feature>
<dbReference type="InterPro" id="IPR004843">
    <property type="entry name" value="Calcineurin-like_PHP"/>
</dbReference>
<dbReference type="EMBL" id="QLUW01000003">
    <property type="protein sequence ID" value="RAP74932.1"/>
    <property type="molecule type" value="Genomic_DNA"/>
</dbReference>
<evidence type="ECO:0000259" key="1">
    <source>
        <dbReference type="Pfam" id="PF00149"/>
    </source>
</evidence>